<feature type="chain" id="PRO_5010556057" evidence="2">
    <location>
        <begin position="18"/>
        <end position="270"/>
    </location>
</feature>
<feature type="region of interest" description="Disordered" evidence="1">
    <location>
        <begin position="83"/>
        <end position="107"/>
    </location>
</feature>
<gene>
    <name evidence="4" type="primary">LOC104230581</name>
</gene>
<name>A0A1U7X4C4_NICSY</name>
<evidence type="ECO:0000256" key="2">
    <source>
        <dbReference type="SAM" id="SignalP"/>
    </source>
</evidence>
<keyword evidence="3" id="KW-1185">Reference proteome</keyword>
<protein>
    <submittedName>
        <fullName evidence="4">Uncharacterized protein LOC104230581</fullName>
    </submittedName>
</protein>
<reference evidence="3" key="1">
    <citation type="journal article" date="2013" name="Genome Biol.">
        <title>Reference genomes and transcriptomes of Nicotiana sylvestris and Nicotiana tomentosiformis.</title>
        <authorList>
            <person name="Sierro N."/>
            <person name="Battey J.N."/>
            <person name="Ouadi S."/>
            <person name="Bovet L."/>
            <person name="Goepfert S."/>
            <person name="Bakaher N."/>
            <person name="Peitsch M.C."/>
            <person name="Ivanov N.V."/>
        </authorList>
    </citation>
    <scope>NUCLEOTIDE SEQUENCE [LARGE SCALE GENOMIC DNA]</scope>
</reference>
<organism evidence="3 4">
    <name type="scientific">Nicotiana sylvestris</name>
    <name type="common">Wood tobacco</name>
    <name type="synonym">South American tobacco</name>
    <dbReference type="NCBI Taxonomy" id="4096"/>
    <lineage>
        <taxon>Eukaryota</taxon>
        <taxon>Viridiplantae</taxon>
        <taxon>Streptophyta</taxon>
        <taxon>Embryophyta</taxon>
        <taxon>Tracheophyta</taxon>
        <taxon>Spermatophyta</taxon>
        <taxon>Magnoliopsida</taxon>
        <taxon>eudicotyledons</taxon>
        <taxon>Gunneridae</taxon>
        <taxon>Pentapetalae</taxon>
        <taxon>asterids</taxon>
        <taxon>lamiids</taxon>
        <taxon>Solanales</taxon>
        <taxon>Solanaceae</taxon>
        <taxon>Nicotianoideae</taxon>
        <taxon>Nicotianeae</taxon>
        <taxon>Nicotiana</taxon>
    </lineage>
</organism>
<dbReference type="Proteomes" id="UP000189701">
    <property type="component" value="Unplaced"/>
</dbReference>
<keyword evidence="2" id="KW-0732">Signal</keyword>
<feature type="region of interest" description="Disordered" evidence="1">
    <location>
        <begin position="175"/>
        <end position="236"/>
    </location>
</feature>
<dbReference type="AlphaFoldDB" id="A0A1U7X4C4"/>
<dbReference type="RefSeq" id="XP_009781724.1">
    <property type="nucleotide sequence ID" value="XM_009783422.1"/>
</dbReference>
<proteinExistence type="predicted"/>
<evidence type="ECO:0000313" key="3">
    <source>
        <dbReference type="Proteomes" id="UP000189701"/>
    </source>
</evidence>
<reference evidence="4" key="2">
    <citation type="submission" date="2025-08" db="UniProtKB">
        <authorList>
            <consortium name="RefSeq"/>
        </authorList>
    </citation>
    <scope>IDENTIFICATION</scope>
    <source>
        <tissue evidence="4">Leaf</tissue>
    </source>
</reference>
<evidence type="ECO:0000313" key="4">
    <source>
        <dbReference type="RefSeq" id="XP_009781724.1"/>
    </source>
</evidence>
<accession>A0A1U7X4C4</accession>
<feature type="signal peptide" evidence="2">
    <location>
        <begin position="1"/>
        <end position="17"/>
    </location>
</feature>
<evidence type="ECO:0000256" key="1">
    <source>
        <dbReference type="SAM" id="MobiDB-lite"/>
    </source>
</evidence>
<sequence>MNLHLFCISVIFSSLLSHSTYLPNTPTTLTYLSSLKSFQKIHSSTLSNVVVPVHVSSSLSIVFPFLSNPVSLPCIENPMSPHSSDLIKEHSGGVTSQESEVSEDDPDQYLNSSILDSAALIESPEKEATHNIMAIAAESLMNEGAYLLSEYQGEETPFLGDERTIVLFESLTHETVPGKPAGEPDSLLDKPTLEPLDYPKTLESSSKLPTIRLQQKQQKEGYESTLQKSKRSVKTRKKRLMKQGKFVTDRSILVDEVDKDALKEVSSLVE</sequence>
<feature type="compositionally biased region" description="Polar residues" evidence="1">
    <location>
        <begin position="202"/>
        <end position="216"/>
    </location>
</feature>